<evidence type="ECO:0000313" key="1">
    <source>
        <dbReference type="EMBL" id="GLR12756.1"/>
    </source>
</evidence>
<dbReference type="Pfam" id="PF07793">
    <property type="entry name" value="DUF1631"/>
    <property type="match status" value="1"/>
</dbReference>
<evidence type="ECO:0000313" key="2">
    <source>
        <dbReference type="Proteomes" id="UP001156706"/>
    </source>
</evidence>
<dbReference type="RefSeq" id="WP_284195891.1">
    <property type="nucleotide sequence ID" value="NZ_BSOG01000002.1"/>
</dbReference>
<protein>
    <recommendedName>
        <fullName evidence="3">DUF1631 domain-containing protein</fullName>
    </recommendedName>
</protein>
<organism evidence="1 2">
    <name type="scientific">Chitinimonas prasina</name>
    <dbReference type="NCBI Taxonomy" id="1434937"/>
    <lineage>
        <taxon>Bacteria</taxon>
        <taxon>Pseudomonadati</taxon>
        <taxon>Pseudomonadota</taxon>
        <taxon>Betaproteobacteria</taxon>
        <taxon>Neisseriales</taxon>
        <taxon>Chitinibacteraceae</taxon>
        <taxon>Chitinimonas</taxon>
    </lineage>
</organism>
<dbReference type="Proteomes" id="UP001156706">
    <property type="component" value="Unassembled WGS sequence"/>
</dbReference>
<proteinExistence type="predicted"/>
<sequence length="803" mass="87738">MLNSCRDLAADLLSKSLTTMLDKIEESLFELADKALDRDSYNLYMEARGQAQSKRSEIEAEFRRRFVEGFNRTLTGKQENASFDKVDFDNLELSLVGHDDYEEDLAATNIASKLKSKLGDELNALNFRMGHLMQLPEASRDDHPMSPQAVVDAFRSACMKIESDLNVRLLVLKQFEQMAAENVPNVYQNLNRFLVDRNILPVLPKAGFRRRAGGAPRRPATQVEQGGHGMDAGMMQGDAGMGGYASQMGFGTGGFAPAQAAGGMDLPAYAVGNEHELISSLQQLLAFNQAMQGLPQVAAPAMGMALPAAGMPEQQMLPPAPMFMSSVGQSFLDALNLLQQGRVDGTLADTGDLDAQALTAGTANVLHQIKTTSLASSLGHVDAMTIDIVAMLFDNLFDDRNIPAPMKALIGRLQIPVLKVAMLDTKFFARKQHPTRKLLDALAQAALGWEESDGLDDRLYKKLSDIVERIVQEFDENISLFDEALTELEGFLAEEEVLAESSAEAATAQLIAAEKAELAGKQAEVAISQLLASSADMPELLRNFADQQWREVLRYAALNNDTQPEAWPDAIKAMEDLIWSIQPKIGVEERLRLVNLLPKLLKRLERATEEAGVDRAKREAFFAELVHCHAHAIKSGLKQAEPVPMPVPDVAGVAPAPAPVLAPLEIAAPAPAVAVNLSDLADLPVLDIGPADGGFQITDANWDSGLDKYRDYDDVVANQLKRGAWVEFRQDDGSLSRAKLAWVSPRKSRYLFTNRQGENGLEFTLMELIALFKRGDASLIESGPSVERAVSDMIDMLQTQQAA</sequence>
<dbReference type="EMBL" id="BSOG01000002">
    <property type="protein sequence ID" value="GLR12756.1"/>
    <property type="molecule type" value="Genomic_DNA"/>
</dbReference>
<evidence type="ECO:0008006" key="3">
    <source>
        <dbReference type="Google" id="ProtNLM"/>
    </source>
</evidence>
<reference evidence="2" key="1">
    <citation type="journal article" date="2019" name="Int. J. Syst. Evol. Microbiol.">
        <title>The Global Catalogue of Microorganisms (GCM) 10K type strain sequencing project: providing services to taxonomists for standard genome sequencing and annotation.</title>
        <authorList>
            <consortium name="The Broad Institute Genomics Platform"/>
            <consortium name="The Broad Institute Genome Sequencing Center for Infectious Disease"/>
            <person name="Wu L."/>
            <person name="Ma J."/>
        </authorList>
    </citation>
    <scope>NUCLEOTIDE SEQUENCE [LARGE SCALE GENOMIC DNA]</scope>
    <source>
        <strain evidence="2">NBRC 110044</strain>
    </source>
</reference>
<keyword evidence="2" id="KW-1185">Reference proteome</keyword>
<name>A0ABQ5YCR5_9NEIS</name>
<comment type="caution">
    <text evidence="1">The sequence shown here is derived from an EMBL/GenBank/DDBJ whole genome shotgun (WGS) entry which is preliminary data.</text>
</comment>
<gene>
    <name evidence="1" type="ORF">GCM10007907_15460</name>
</gene>
<accession>A0ABQ5YCR5</accession>
<dbReference type="InterPro" id="IPR012434">
    <property type="entry name" value="DUF1631"/>
</dbReference>